<keyword evidence="1" id="KW-1133">Transmembrane helix</keyword>
<evidence type="ECO:0008006" key="4">
    <source>
        <dbReference type="Google" id="ProtNLM"/>
    </source>
</evidence>
<dbReference type="AlphaFoldDB" id="A3ISL7"/>
<comment type="caution">
    <text evidence="2">The sequence shown here is derived from an EMBL/GenBank/DDBJ whole genome shotgun (WGS) entry which is preliminary data.</text>
</comment>
<protein>
    <recommendedName>
        <fullName evidence="4">DUF4114 domain-containing protein</fullName>
    </recommendedName>
</protein>
<dbReference type="NCBIfam" id="TIGR02595">
    <property type="entry name" value="PEP_CTERM"/>
    <property type="match status" value="1"/>
</dbReference>
<keyword evidence="1" id="KW-0812">Transmembrane</keyword>
<feature type="transmembrane region" description="Helical" evidence="1">
    <location>
        <begin position="20"/>
        <end position="37"/>
    </location>
</feature>
<dbReference type="EMBL" id="AAXW01000023">
    <property type="protein sequence ID" value="EAZ90587.1"/>
    <property type="molecule type" value="Genomic_DNA"/>
</dbReference>
<organism evidence="2 3">
    <name type="scientific">Crocosphaera chwakensis CCY0110</name>
    <dbReference type="NCBI Taxonomy" id="391612"/>
    <lineage>
        <taxon>Bacteria</taxon>
        <taxon>Bacillati</taxon>
        <taxon>Cyanobacteriota</taxon>
        <taxon>Cyanophyceae</taxon>
        <taxon>Oscillatoriophycideae</taxon>
        <taxon>Chroococcales</taxon>
        <taxon>Aphanothecaceae</taxon>
        <taxon>Crocosphaera</taxon>
        <taxon>Crocosphaera chwakensis</taxon>
    </lineage>
</organism>
<sequence length="265" mass="29375">MHYPFIVLRNLRNRLNRDPFFVYLTFFTLLGVGLIQNPSIASPKKSLQNFLDQTTVTGDIGSSNSIDEIFFDIPVEGMLDINFSLILENAGLASRNTFGLYDTVSNNYFQIFDGEATVGNQLSATITSESQLLIGGMTYDLEGPVSFYLSRNLEQKSKTFLSNDIYSGIPQALMYQGEGEELLLDDINIPFTEDDYIIGFEDKKASQSDRDYNDMVVLAQTVLRLPEPSEPGIPSNSTGVPEPSLLSGLGMMAMLAIARKRTSES</sequence>
<dbReference type="OrthoDB" id="458303at2"/>
<evidence type="ECO:0000313" key="3">
    <source>
        <dbReference type="Proteomes" id="UP000003781"/>
    </source>
</evidence>
<proteinExistence type="predicted"/>
<gene>
    <name evidence="2" type="ORF">CY0110_20358</name>
</gene>
<accession>A3ISL7</accession>
<reference evidence="2 3" key="1">
    <citation type="submission" date="2007-03" db="EMBL/GenBank/DDBJ databases">
        <authorList>
            <person name="Stal L."/>
            <person name="Ferriera S."/>
            <person name="Johnson J."/>
            <person name="Kravitz S."/>
            <person name="Beeson K."/>
            <person name="Sutton G."/>
            <person name="Rogers Y.-H."/>
            <person name="Friedman R."/>
            <person name="Frazier M."/>
            <person name="Venter J.C."/>
        </authorList>
    </citation>
    <scope>NUCLEOTIDE SEQUENCE [LARGE SCALE GENOMIC DNA]</scope>
    <source>
        <strain evidence="2 3">CCY0110</strain>
    </source>
</reference>
<dbReference type="eggNOG" id="ENOG5030ZXV">
    <property type="taxonomic scope" value="Bacteria"/>
</dbReference>
<evidence type="ECO:0000313" key="2">
    <source>
        <dbReference type="EMBL" id="EAZ90587.1"/>
    </source>
</evidence>
<dbReference type="Proteomes" id="UP000003781">
    <property type="component" value="Unassembled WGS sequence"/>
</dbReference>
<dbReference type="InterPro" id="IPR013424">
    <property type="entry name" value="Ice-binding_C"/>
</dbReference>
<evidence type="ECO:0000256" key="1">
    <source>
        <dbReference type="SAM" id="Phobius"/>
    </source>
</evidence>
<keyword evidence="3" id="KW-1185">Reference proteome</keyword>
<name>A3ISL7_9CHRO</name>
<keyword evidence="1" id="KW-0472">Membrane</keyword>